<proteinExistence type="inferred from homology"/>
<dbReference type="InterPro" id="IPR013926">
    <property type="entry name" value="CGI121/TPRKB"/>
</dbReference>
<dbReference type="PANTHER" id="PTHR15840:SF10">
    <property type="entry name" value="EKC_KEOPS COMPLEX SUBUNIT TPRKB"/>
    <property type="match status" value="1"/>
</dbReference>
<gene>
    <name evidence="6" type="ORF">C2E20_4685</name>
</gene>
<dbReference type="STRING" id="554055.A0A2P6VCW8"/>
<evidence type="ECO:0000313" key="7">
    <source>
        <dbReference type="Proteomes" id="UP000239649"/>
    </source>
</evidence>
<dbReference type="PANTHER" id="PTHR15840">
    <property type="entry name" value="CGI-121 FAMILY MEMBER"/>
    <property type="match status" value="1"/>
</dbReference>
<accession>A0A2P6VCW8</accession>
<evidence type="ECO:0000256" key="5">
    <source>
        <dbReference type="RuleBase" id="RU004398"/>
    </source>
</evidence>
<evidence type="ECO:0000256" key="1">
    <source>
        <dbReference type="ARBA" id="ARBA00004123"/>
    </source>
</evidence>
<keyword evidence="3" id="KW-0819">tRNA processing</keyword>
<comment type="similarity">
    <text evidence="2 5">Belongs to the CGI121/TPRKB family.</text>
</comment>
<keyword evidence="4 5" id="KW-0539">Nucleus</keyword>
<dbReference type="GO" id="GO:0005829">
    <property type="term" value="C:cytosol"/>
    <property type="evidence" value="ECO:0007669"/>
    <property type="project" value="TreeGrafter"/>
</dbReference>
<dbReference type="InterPro" id="IPR036504">
    <property type="entry name" value="CGI121/TPRKB_sf"/>
</dbReference>
<dbReference type="SUPFAM" id="SSF143870">
    <property type="entry name" value="PF0523-like"/>
    <property type="match status" value="1"/>
</dbReference>
<evidence type="ECO:0000256" key="3">
    <source>
        <dbReference type="ARBA" id="ARBA00022694"/>
    </source>
</evidence>
<name>A0A2P6VCW8_9CHLO</name>
<protein>
    <submittedName>
        <fullName evidence="6">EKC KEOPS complex subunit Tprkb</fullName>
    </submittedName>
</protein>
<dbReference type="GO" id="GO:0005634">
    <property type="term" value="C:nucleus"/>
    <property type="evidence" value="ECO:0007669"/>
    <property type="project" value="UniProtKB-SubCell"/>
</dbReference>
<dbReference type="Gene3D" id="3.30.2380.10">
    <property type="entry name" value="CGI121/TPRKB"/>
    <property type="match status" value="1"/>
</dbReference>
<dbReference type="EMBL" id="LHPF02000012">
    <property type="protein sequence ID" value="PSC71943.1"/>
    <property type="molecule type" value="Genomic_DNA"/>
</dbReference>
<evidence type="ECO:0000256" key="4">
    <source>
        <dbReference type="ARBA" id="ARBA00023242"/>
    </source>
</evidence>
<dbReference type="Proteomes" id="UP000239649">
    <property type="component" value="Unassembled WGS sequence"/>
</dbReference>
<dbReference type="OrthoDB" id="329139at2759"/>
<comment type="caution">
    <text evidence="6">The sequence shown here is derived from an EMBL/GenBank/DDBJ whole genome shotgun (WGS) entry which is preliminary data.</text>
</comment>
<dbReference type="AlphaFoldDB" id="A0A2P6VCW8"/>
<dbReference type="Pfam" id="PF08617">
    <property type="entry name" value="CGI-121"/>
    <property type="match status" value="1"/>
</dbReference>
<reference evidence="6 7" key="1">
    <citation type="journal article" date="2018" name="Plant J.">
        <title>Genome sequences of Chlorella sorokiniana UTEX 1602 and Micractinium conductrix SAG 241.80: implications to maltose excretion by a green alga.</title>
        <authorList>
            <person name="Arriola M.B."/>
            <person name="Velmurugan N."/>
            <person name="Zhang Y."/>
            <person name="Plunkett M.H."/>
            <person name="Hondzo H."/>
            <person name="Barney B.M."/>
        </authorList>
    </citation>
    <scope>NUCLEOTIDE SEQUENCE [LARGE SCALE GENOMIC DNA]</scope>
    <source>
        <strain evidence="6 7">SAG 241.80</strain>
    </source>
</reference>
<evidence type="ECO:0000256" key="2">
    <source>
        <dbReference type="ARBA" id="ARBA00005546"/>
    </source>
</evidence>
<comment type="subcellular location">
    <subcellularLocation>
        <location evidence="1">Nucleus</location>
    </subcellularLocation>
</comment>
<sequence>MADFAECWELGDLPGHTLTVMLFKDVANSSELRDAVQGGSLSPESALANAALVPDALVLRAAAHKACVAASRGALRTRSLHAELVFGLSGSKHIGETLTRYGISPECRHVLAARFDAAPGEAAALAELVAGTPAPLSELPSLADAPLLTKYLKITKEELAIGSMAAAQLVRIAARDC</sequence>
<keyword evidence="7" id="KW-1185">Reference proteome</keyword>
<organism evidence="6 7">
    <name type="scientific">Micractinium conductrix</name>
    <dbReference type="NCBI Taxonomy" id="554055"/>
    <lineage>
        <taxon>Eukaryota</taxon>
        <taxon>Viridiplantae</taxon>
        <taxon>Chlorophyta</taxon>
        <taxon>core chlorophytes</taxon>
        <taxon>Trebouxiophyceae</taxon>
        <taxon>Chlorellales</taxon>
        <taxon>Chlorellaceae</taxon>
        <taxon>Chlorella clade</taxon>
        <taxon>Micractinium</taxon>
    </lineage>
</organism>
<dbReference type="GO" id="GO:0000408">
    <property type="term" value="C:EKC/KEOPS complex"/>
    <property type="evidence" value="ECO:0007669"/>
    <property type="project" value="TreeGrafter"/>
</dbReference>
<dbReference type="GO" id="GO:0002949">
    <property type="term" value="P:tRNA threonylcarbamoyladenosine modification"/>
    <property type="evidence" value="ECO:0007669"/>
    <property type="project" value="TreeGrafter"/>
</dbReference>
<evidence type="ECO:0000313" key="6">
    <source>
        <dbReference type="EMBL" id="PSC71943.1"/>
    </source>
</evidence>